<dbReference type="Proteomes" id="UP000177042">
    <property type="component" value="Unassembled WGS sequence"/>
</dbReference>
<gene>
    <name evidence="1" type="ORF">A3C26_04210</name>
</gene>
<dbReference type="EMBL" id="MFCX01000007">
    <property type="protein sequence ID" value="OGE26577.1"/>
    <property type="molecule type" value="Genomic_DNA"/>
</dbReference>
<proteinExistence type="predicted"/>
<accession>A0A1F5JD65</accession>
<organism evidence="1 2">
    <name type="scientific">Candidatus Daviesbacteria bacterium RIFCSPHIGHO2_02_FULL_39_12</name>
    <dbReference type="NCBI Taxonomy" id="1797770"/>
    <lineage>
        <taxon>Bacteria</taxon>
        <taxon>Candidatus Daviesiibacteriota</taxon>
    </lineage>
</organism>
<dbReference type="AlphaFoldDB" id="A0A1F5JD65"/>
<comment type="caution">
    <text evidence="1">The sequence shown here is derived from an EMBL/GenBank/DDBJ whole genome shotgun (WGS) entry which is preliminary data.</text>
</comment>
<name>A0A1F5JD65_9BACT</name>
<evidence type="ECO:0000313" key="2">
    <source>
        <dbReference type="Proteomes" id="UP000177042"/>
    </source>
</evidence>
<reference evidence="1 2" key="1">
    <citation type="journal article" date="2016" name="Nat. Commun.">
        <title>Thousands of microbial genomes shed light on interconnected biogeochemical processes in an aquifer system.</title>
        <authorList>
            <person name="Anantharaman K."/>
            <person name="Brown C.T."/>
            <person name="Hug L.A."/>
            <person name="Sharon I."/>
            <person name="Castelle C.J."/>
            <person name="Probst A.J."/>
            <person name="Thomas B.C."/>
            <person name="Singh A."/>
            <person name="Wilkins M.J."/>
            <person name="Karaoz U."/>
            <person name="Brodie E.L."/>
            <person name="Williams K.H."/>
            <person name="Hubbard S.S."/>
            <person name="Banfield J.F."/>
        </authorList>
    </citation>
    <scope>NUCLEOTIDE SEQUENCE [LARGE SCALE GENOMIC DNA]</scope>
</reference>
<sequence>MIAQETELRHQIVDIIDRHVSGQPLENGQQVRHYNIPFEQVKQWSCRFGEDQMQGVQVLNPCELILARRKTPLQVIQIKYDLITGKPKLTHDRLPHKVKTNWPPSLRILVSMFIRREPGTQWRLEIKHPQDIKWQTWLLLPFEGEDFVETSYSNVGDLLYRRPEAAQSADYSGVFALLAYNT</sequence>
<evidence type="ECO:0000313" key="1">
    <source>
        <dbReference type="EMBL" id="OGE26577.1"/>
    </source>
</evidence>
<protein>
    <submittedName>
        <fullName evidence="1">Uncharacterized protein</fullName>
    </submittedName>
</protein>